<accession>A0A8D0KL02</accession>
<dbReference type="Ensembl" id="ENSSMRT00000028511.1">
    <property type="protein sequence ID" value="ENSSMRP00000024331.1"/>
    <property type="gene ID" value="ENSSMRG00000018859.1"/>
</dbReference>
<proteinExistence type="predicted"/>
<dbReference type="Proteomes" id="UP000694421">
    <property type="component" value="Unplaced"/>
</dbReference>
<sequence length="89" mass="9921">NKLNVNKASWSAWLVCYLLDQGSPTFFAPGTNFKKDHFFMARQGGMEVGVGQGRGFGHVGVGLWRGLCQEPRLLRPARFPARHALHNVL</sequence>
<protein>
    <submittedName>
        <fullName evidence="1">Uncharacterized protein</fullName>
    </submittedName>
</protein>
<keyword evidence="2" id="KW-1185">Reference proteome</keyword>
<organism evidence="1 2">
    <name type="scientific">Salvator merianae</name>
    <name type="common">Argentine black and white tegu</name>
    <name type="synonym">Tupinambis merianae</name>
    <dbReference type="NCBI Taxonomy" id="96440"/>
    <lineage>
        <taxon>Eukaryota</taxon>
        <taxon>Metazoa</taxon>
        <taxon>Chordata</taxon>
        <taxon>Craniata</taxon>
        <taxon>Vertebrata</taxon>
        <taxon>Euteleostomi</taxon>
        <taxon>Lepidosauria</taxon>
        <taxon>Squamata</taxon>
        <taxon>Bifurcata</taxon>
        <taxon>Unidentata</taxon>
        <taxon>Episquamata</taxon>
        <taxon>Laterata</taxon>
        <taxon>Teiioidea</taxon>
        <taxon>Teiidae</taxon>
        <taxon>Salvator</taxon>
    </lineage>
</organism>
<dbReference type="GeneTree" id="ENSGT00960000191163"/>
<reference evidence="1" key="1">
    <citation type="submission" date="2025-08" db="UniProtKB">
        <authorList>
            <consortium name="Ensembl"/>
        </authorList>
    </citation>
    <scope>IDENTIFICATION</scope>
</reference>
<name>A0A8D0KL02_SALMN</name>
<evidence type="ECO:0000313" key="1">
    <source>
        <dbReference type="Ensembl" id="ENSSMRP00000024331.1"/>
    </source>
</evidence>
<dbReference type="AlphaFoldDB" id="A0A8D0KL02"/>
<reference evidence="1" key="2">
    <citation type="submission" date="2025-09" db="UniProtKB">
        <authorList>
            <consortium name="Ensembl"/>
        </authorList>
    </citation>
    <scope>IDENTIFICATION</scope>
</reference>
<evidence type="ECO:0000313" key="2">
    <source>
        <dbReference type="Proteomes" id="UP000694421"/>
    </source>
</evidence>